<evidence type="ECO:0000313" key="1">
    <source>
        <dbReference type="EMBL" id="AEI34994.1"/>
    </source>
</evidence>
<name>A0ABN3ZJW0_FRAST</name>
<protein>
    <submittedName>
        <fullName evidence="1">Uncharacterized protein</fullName>
    </submittedName>
</protein>
<evidence type="ECO:0000313" key="2">
    <source>
        <dbReference type="Proteomes" id="UP000000490"/>
    </source>
</evidence>
<gene>
    <name evidence="1" type="ordered locus">F7308_0066</name>
</gene>
<dbReference type="Gene3D" id="1.10.287.460">
    <property type="entry name" value="Peptidyl-prolyl cis-trans isomerase, FKBP-type, N-terminal domain"/>
    <property type="match status" value="1"/>
</dbReference>
<keyword evidence="2" id="KW-1185">Reference proteome</keyword>
<sequence>MLTKILKNLYIYLICILSVSLGISSQIENTSSQNYFNNAVSLAKELKDKNICGTDKKYSLEEFYKGLRDRINNQDSIYLKDYDTEKVSFSMGYRTGESSLKKGFLFTPKPKNDLYNPQAVIAGISDHYNSAKPKFKLIENTKLREILKSNTQALPKDISKDQFSYSLGFNLFKIPKNHNPSTLDEKSFISGMKAGLNNKKYTLSKQQAAELSYIMGAFYSTNLENQQDKDSFLKGFESQLPKNIQNQYAKSTNTEIQNQ</sequence>
<organism evidence="1 2">
    <name type="scientific">Francisella salina</name>
    <dbReference type="NCBI Taxonomy" id="573569"/>
    <lineage>
        <taxon>Bacteria</taxon>
        <taxon>Pseudomonadati</taxon>
        <taxon>Pseudomonadota</taxon>
        <taxon>Gammaproteobacteria</taxon>
        <taxon>Thiotrichales</taxon>
        <taxon>Francisellaceae</taxon>
        <taxon>Francisella</taxon>
    </lineage>
</organism>
<dbReference type="Proteomes" id="UP000000490">
    <property type="component" value="Chromosome"/>
</dbReference>
<accession>A0ABN3ZJW0</accession>
<dbReference type="EMBL" id="CP002872">
    <property type="protein sequence ID" value="AEI34994.1"/>
    <property type="molecule type" value="Genomic_DNA"/>
</dbReference>
<dbReference type="InterPro" id="IPR036944">
    <property type="entry name" value="PPIase_FKBP_N_sf"/>
</dbReference>
<reference evidence="1" key="1">
    <citation type="submission" date="2011-05" db="EMBL/GenBank/DDBJ databases">
        <authorList>
            <person name="Kuske C.R."/>
            <person name="Challacombe J.F."/>
            <person name="Siddaramappa S."/>
            <person name="Petersen J.M."/>
            <person name="Bruce D.C."/>
        </authorList>
    </citation>
    <scope>NUCLEOTIDE SEQUENCE</scope>
    <source>
        <strain evidence="1">TX077308</strain>
    </source>
</reference>
<dbReference type="RefSeq" id="WP_013921856.1">
    <property type="nucleotide sequence ID" value="NC_015696.1"/>
</dbReference>
<proteinExistence type="predicted"/>